<evidence type="ECO:0000259" key="6">
    <source>
        <dbReference type="Pfam" id="PF08281"/>
    </source>
</evidence>
<dbReference type="PANTHER" id="PTHR43133">
    <property type="entry name" value="RNA POLYMERASE ECF-TYPE SIGMA FACTO"/>
    <property type="match status" value="1"/>
</dbReference>
<name>A0A917J0S8_9BACT</name>
<keyword evidence="3" id="KW-0731">Sigma factor</keyword>
<dbReference type="InterPro" id="IPR036388">
    <property type="entry name" value="WH-like_DNA-bd_sf"/>
</dbReference>
<evidence type="ECO:0000256" key="3">
    <source>
        <dbReference type="ARBA" id="ARBA00023082"/>
    </source>
</evidence>
<dbReference type="Pfam" id="PF08281">
    <property type="entry name" value="Sigma70_r4_2"/>
    <property type="match status" value="1"/>
</dbReference>
<comment type="similarity">
    <text evidence="1">Belongs to the sigma-70 factor family. ECF subfamily.</text>
</comment>
<dbReference type="RefSeq" id="WP_188954727.1">
    <property type="nucleotide sequence ID" value="NZ_BMIB01000003.1"/>
</dbReference>
<keyword evidence="7" id="KW-0240">DNA-directed RNA polymerase</keyword>
<comment type="caution">
    <text evidence="7">The sequence shown here is derived from an EMBL/GenBank/DDBJ whole genome shotgun (WGS) entry which is preliminary data.</text>
</comment>
<dbReference type="PANTHER" id="PTHR43133:SF46">
    <property type="entry name" value="RNA POLYMERASE SIGMA-70 FACTOR ECF SUBFAMILY"/>
    <property type="match status" value="1"/>
</dbReference>
<dbReference type="GO" id="GO:0003677">
    <property type="term" value="F:DNA binding"/>
    <property type="evidence" value="ECO:0007669"/>
    <property type="project" value="InterPro"/>
</dbReference>
<dbReference type="InterPro" id="IPR013325">
    <property type="entry name" value="RNA_pol_sigma_r2"/>
</dbReference>
<dbReference type="InterPro" id="IPR007627">
    <property type="entry name" value="RNA_pol_sigma70_r2"/>
</dbReference>
<reference evidence="7" key="2">
    <citation type="submission" date="2020-09" db="EMBL/GenBank/DDBJ databases">
        <authorList>
            <person name="Sun Q."/>
            <person name="Zhou Y."/>
        </authorList>
    </citation>
    <scope>NUCLEOTIDE SEQUENCE</scope>
    <source>
        <strain evidence="7">CGMCC 1.15290</strain>
    </source>
</reference>
<keyword evidence="4" id="KW-0804">Transcription</keyword>
<proteinExistence type="inferred from homology"/>
<dbReference type="SUPFAM" id="SSF88659">
    <property type="entry name" value="Sigma3 and sigma4 domains of RNA polymerase sigma factors"/>
    <property type="match status" value="1"/>
</dbReference>
<reference evidence="7" key="1">
    <citation type="journal article" date="2014" name="Int. J. Syst. Evol. Microbiol.">
        <title>Complete genome sequence of Corynebacterium casei LMG S-19264T (=DSM 44701T), isolated from a smear-ripened cheese.</title>
        <authorList>
            <consortium name="US DOE Joint Genome Institute (JGI-PGF)"/>
            <person name="Walter F."/>
            <person name="Albersmeier A."/>
            <person name="Kalinowski J."/>
            <person name="Ruckert C."/>
        </authorList>
    </citation>
    <scope>NUCLEOTIDE SEQUENCE</scope>
    <source>
        <strain evidence="7">CGMCC 1.15290</strain>
    </source>
</reference>
<dbReference type="EMBL" id="BMIB01000003">
    <property type="protein sequence ID" value="GGH73783.1"/>
    <property type="molecule type" value="Genomic_DNA"/>
</dbReference>
<accession>A0A917J0S8</accession>
<dbReference type="InterPro" id="IPR014284">
    <property type="entry name" value="RNA_pol_sigma-70_dom"/>
</dbReference>
<feature type="domain" description="RNA polymerase sigma-70 region 2" evidence="5">
    <location>
        <begin position="23"/>
        <end position="89"/>
    </location>
</feature>
<dbReference type="NCBIfam" id="TIGR02937">
    <property type="entry name" value="sigma70-ECF"/>
    <property type="match status" value="1"/>
</dbReference>
<keyword evidence="2" id="KW-0805">Transcription regulation</keyword>
<dbReference type="Proteomes" id="UP000627292">
    <property type="component" value="Unassembled WGS sequence"/>
</dbReference>
<dbReference type="InterPro" id="IPR039425">
    <property type="entry name" value="RNA_pol_sigma-70-like"/>
</dbReference>
<gene>
    <name evidence="7" type="ORF">GCM10011379_35690</name>
</gene>
<dbReference type="InterPro" id="IPR013249">
    <property type="entry name" value="RNA_pol_sigma70_r4_t2"/>
</dbReference>
<sequence>MSTREKLTTGDIRINAASFETLYKLYWKKMYIIGYRYTQDAELAKEVVQDVFKSLWERRDTLIIEGAAENYLIRATKLKILERLRSESRIQEHLSAAGYMQPQQGNITEDEIRFKEQYQQWQEGIAALPEKCRMVYQLSQQAVLTPQQIATRLNISAKTVENYLSEANRLLRKKIF</sequence>
<evidence type="ECO:0000259" key="5">
    <source>
        <dbReference type="Pfam" id="PF04542"/>
    </source>
</evidence>
<evidence type="ECO:0000256" key="1">
    <source>
        <dbReference type="ARBA" id="ARBA00010641"/>
    </source>
</evidence>
<evidence type="ECO:0000256" key="2">
    <source>
        <dbReference type="ARBA" id="ARBA00023015"/>
    </source>
</evidence>
<dbReference type="InterPro" id="IPR013324">
    <property type="entry name" value="RNA_pol_sigma_r3/r4-like"/>
</dbReference>
<dbReference type="Gene3D" id="1.10.1740.10">
    <property type="match status" value="1"/>
</dbReference>
<dbReference type="InterPro" id="IPR014327">
    <property type="entry name" value="RNA_pol_sigma70_bacteroid"/>
</dbReference>
<organism evidence="7 8">
    <name type="scientific">Filimonas zeae</name>
    <dbReference type="NCBI Taxonomy" id="1737353"/>
    <lineage>
        <taxon>Bacteria</taxon>
        <taxon>Pseudomonadati</taxon>
        <taxon>Bacteroidota</taxon>
        <taxon>Chitinophagia</taxon>
        <taxon>Chitinophagales</taxon>
        <taxon>Chitinophagaceae</taxon>
        <taxon>Filimonas</taxon>
    </lineage>
</organism>
<dbReference type="AlphaFoldDB" id="A0A917J0S8"/>
<dbReference type="GO" id="GO:0000428">
    <property type="term" value="C:DNA-directed RNA polymerase complex"/>
    <property type="evidence" value="ECO:0007669"/>
    <property type="project" value="UniProtKB-KW"/>
</dbReference>
<dbReference type="GO" id="GO:0016987">
    <property type="term" value="F:sigma factor activity"/>
    <property type="evidence" value="ECO:0007669"/>
    <property type="project" value="UniProtKB-KW"/>
</dbReference>
<keyword evidence="8" id="KW-1185">Reference proteome</keyword>
<dbReference type="NCBIfam" id="TIGR02985">
    <property type="entry name" value="Sig70_bacteroi1"/>
    <property type="match status" value="1"/>
</dbReference>
<feature type="domain" description="RNA polymerase sigma factor 70 region 4 type 2" evidence="6">
    <location>
        <begin position="120"/>
        <end position="167"/>
    </location>
</feature>
<evidence type="ECO:0000256" key="4">
    <source>
        <dbReference type="ARBA" id="ARBA00023163"/>
    </source>
</evidence>
<dbReference type="GO" id="GO:0006352">
    <property type="term" value="P:DNA-templated transcription initiation"/>
    <property type="evidence" value="ECO:0007669"/>
    <property type="project" value="InterPro"/>
</dbReference>
<dbReference type="Pfam" id="PF04542">
    <property type="entry name" value="Sigma70_r2"/>
    <property type="match status" value="1"/>
</dbReference>
<dbReference type="SUPFAM" id="SSF88946">
    <property type="entry name" value="Sigma2 domain of RNA polymerase sigma factors"/>
    <property type="match status" value="1"/>
</dbReference>
<evidence type="ECO:0000313" key="7">
    <source>
        <dbReference type="EMBL" id="GGH73783.1"/>
    </source>
</evidence>
<protein>
    <submittedName>
        <fullName evidence="7">DNA-directed RNA polymerase sigma-70 factor</fullName>
    </submittedName>
</protein>
<evidence type="ECO:0000313" key="8">
    <source>
        <dbReference type="Proteomes" id="UP000627292"/>
    </source>
</evidence>
<dbReference type="Gene3D" id="1.10.10.10">
    <property type="entry name" value="Winged helix-like DNA-binding domain superfamily/Winged helix DNA-binding domain"/>
    <property type="match status" value="1"/>
</dbReference>